<organism evidence="1 2">
    <name type="scientific">Lindgomyces ingoldianus</name>
    <dbReference type="NCBI Taxonomy" id="673940"/>
    <lineage>
        <taxon>Eukaryota</taxon>
        <taxon>Fungi</taxon>
        <taxon>Dikarya</taxon>
        <taxon>Ascomycota</taxon>
        <taxon>Pezizomycotina</taxon>
        <taxon>Dothideomycetes</taxon>
        <taxon>Pleosporomycetidae</taxon>
        <taxon>Pleosporales</taxon>
        <taxon>Lindgomycetaceae</taxon>
        <taxon>Lindgomyces</taxon>
    </lineage>
</organism>
<dbReference type="Proteomes" id="UP000799755">
    <property type="component" value="Unassembled WGS sequence"/>
</dbReference>
<reference evidence="1" key="1">
    <citation type="journal article" date="2020" name="Stud. Mycol.">
        <title>101 Dothideomycetes genomes: a test case for predicting lifestyles and emergence of pathogens.</title>
        <authorList>
            <person name="Haridas S."/>
            <person name="Albert R."/>
            <person name="Binder M."/>
            <person name="Bloem J."/>
            <person name="Labutti K."/>
            <person name="Salamov A."/>
            <person name="Andreopoulos B."/>
            <person name="Baker S."/>
            <person name="Barry K."/>
            <person name="Bills G."/>
            <person name="Bluhm B."/>
            <person name="Cannon C."/>
            <person name="Castanera R."/>
            <person name="Culley D."/>
            <person name="Daum C."/>
            <person name="Ezra D."/>
            <person name="Gonzalez J."/>
            <person name="Henrissat B."/>
            <person name="Kuo A."/>
            <person name="Liang C."/>
            <person name="Lipzen A."/>
            <person name="Lutzoni F."/>
            <person name="Magnuson J."/>
            <person name="Mondo S."/>
            <person name="Nolan M."/>
            <person name="Ohm R."/>
            <person name="Pangilinan J."/>
            <person name="Park H.-J."/>
            <person name="Ramirez L."/>
            <person name="Alfaro M."/>
            <person name="Sun H."/>
            <person name="Tritt A."/>
            <person name="Yoshinaga Y."/>
            <person name="Zwiers L.-H."/>
            <person name="Turgeon B."/>
            <person name="Goodwin S."/>
            <person name="Spatafora J."/>
            <person name="Crous P."/>
            <person name="Grigoriev I."/>
        </authorList>
    </citation>
    <scope>NUCLEOTIDE SEQUENCE</scope>
    <source>
        <strain evidence="1">ATCC 200398</strain>
    </source>
</reference>
<name>A0ACB6R6A9_9PLEO</name>
<gene>
    <name evidence="1" type="ORF">BDR25DRAFT_302040</name>
</gene>
<keyword evidence="2" id="KW-1185">Reference proteome</keyword>
<evidence type="ECO:0000313" key="2">
    <source>
        <dbReference type="Proteomes" id="UP000799755"/>
    </source>
</evidence>
<sequence length="462" mass="52022">MRPLLQHASRSIFASPIFTAPPRASKTLFRSLASAKFTGPAIYLPCIPPRKGLDKPTRRQFSHSRTVFEKPTRPLEADSAETKTPLQHCTPQSAKLASPPKDEDTIARVPAEHLPSHREGQRWNLSRRFSELMDDLLPKLALVTQKVNTYTGTDYSGIEALRREIKEQEQLVKTRHLALNEAKQALDDAHAKQASSQKEVVGLLERKHSWSATDLERYMQLIRSEHVNDQAVQAAKDKVFEVEAALEEARTRLEKRERAQYHEEQIWSDTIRRNSTWVTFGLMGFNIFLLLASLVVIEPWRRRRLVREVKAALEAQRTVFEPAAGPQSSPILEAAVDEAVEPAEKVIGSLVIAEQTTHTAPKVEEDMLVQQAEPNIIAALKEDSMTLTPEKLGAASLATFEPEHQTTITPMPWQEKITTSVRDLMSEKYISIRRKEFTIAIVEATATGAVISGLLLFLIRPN</sequence>
<proteinExistence type="predicted"/>
<accession>A0ACB6R6A9</accession>
<comment type="caution">
    <text evidence="1">The sequence shown here is derived from an EMBL/GenBank/DDBJ whole genome shotgun (WGS) entry which is preliminary data.</text>
</comment>
<dbReference type="EMBL" id="MU003499">
    <property type="protein sequence ID" value="KAF2473991.1"/>
    <property type="molecule type" value="Genomic_DNA"/>
</dbReference>
<evidence type="ECO:0000313" key="1">
    <source>
        <dbReference type="EMBL" id="KAF2473991.1"/>
    </source>
</evidence>
<protein>
    <submittedName>
        <fullName evidence="1">Uncharacterized protein</fullName>
    </submittedName>
</protein>